<dbReference type="EMBL" id="JABSTQ010010948">
    <property type="protein sequence ID" value="KAG0416508.1"/>
    <property type="molecule type" value="Genomic_DNA"/>
</dbReference>
<feature type="non-terminal residue" evidence="1">
    <location>
        <position position="1"/>
    </location>
</feature>
<keyword evidence="2" id="KW-1185">Reference proteome</keyword>
<reference evidence="1 2" key="1">
    <citation type="journal article" date="2020" name="Cell">
        <title>Large-Scale Comparative Analyses of Tick Genomes Elucidate Their Genetic Diversity and Vector Capacities.</title>
        <authorList>
            <consortium name="Tick Genome and Microbiome Consortium (TIGMIC)"/>
            <person name="Jia N."/>
            <person name="Wang J."/>
            <person name="Shi W."/>
            <person name="Du L."/>
            <person name="Sun Y."/>
            <person name="Zhan W."/>
            <person name="Jiang J.F."/>
            <person name="Wang Q."/>
            <person name="Zhang B."/>
            <person name="Ji P."/>
            <person name="Bell-Sakyi L."/>
            <person name="Cui X.M."/>
            <person name="Yuan T.T."/>
            <person name="Jiang B.G."/>
            <person name="Yang W.F."/>
            <person name="Lam T.T."/>
            <person name="Chang Q.C."/>
            <person name="Ding S.J."/>
            <person name="Wang X.J."/>
            <person name="Zhu J.G."/>
            <person name="Ruan X.D."/>
            <person name="Zhao L."/>
            <person name="Wei J.T."/>
            <person name="Ye R.Z."/>
            <person name="Que T.C."/>
            <person name="Du C.H."/>
            <person name="Zhou Y.H."/>
            <person name="Cheng J.X."/>
            <person name="Dai P.F."/>
            <person name="Guo W.B."/>
            <person name="Han X.H."/>
            <person name="Huang E.J."/>
            <person name="Li L.F."/>
            <person name="Wei W."/>
            <person name="Gao Y.C."/>
            <person name="Liu J.Z."/>
            <person name="Shao H.Z."/>
            <person name="Wang X."/>
            <person name="Wang C.C."/>
            <person name="Yang T.C."/>
            <person name="Huo Q.B."/>
            <person name="Li W."/>
            <person name="Chen H.Y."/>
            <person name="Chen S.E."/>
            <person name="Zhou L.G."/>
            <person name="Ni X.B."/>
            <person name="Tian J.H."/>
            <person name="Sheng Y."/>
            <person name="Liu T."/>
            <person name="Pan Y.S."/>
            <person name="Xia L.Y."/>
            <person name="Li J."/>
            <person name="Zhao F."/>
            <person name="Cao W.C."/>
        </authorList>
    </citation>
    <scope>NUCLEOTIDE SEQUENCE [LARGE SCALE GENOMIC DNA]</scope>
    <source>
        <strain evidence="1">Iper-2018</strain>
    </source>
</reference>
<sequence length="281" mass="31977">ACDAPTCEKAHLSSCFPEGVENVRFEIPSFAVDSPEKECTNADAISTCVNNLKIDGCQEEERRQLQLLKDGLRSTRNSFCHEKLYQSMKEWNRCLDKEFFDGCNRSYNYERETLEENGRLTRDERVCSYGRYICLLMAAEGCPSTSLARKALNDFYNTKLDLDNCPRFDGSSGKQRCDAERFLGCFAIAVGTITFPLAHDDKSLDNDCNFLESVDSCTKYMEIGGCSDESKQRFQYLKSDFASLRSHICDPNFHTSTLEWNQCLNKNAMESCSKRVPQGHC</sequence>
<proteinExistence type="predicted"/>
<organism evidence="1 2">
    <name type="scientific">Ixodes persulcatus</name>
    <name type="common">Taiga tick</name>
    <dbReference type="NCBI Taxonomy" id="34615"/>
    <lineage>
        <taxon>Eukaryota</taxon>
        <taxon>Metazoa</taxon>
        <taxon>Ecdysozoa</taxon>
        <taxon>Arthropoda</taxon>
        <taxon>Chelicerata</taxon>
        <taxon>Arachnida</taxon>
        <taxon>Acari</taxon>
        <taxon>Parasitiformes</taxon>
        <taxon>Ixodida</taxon>
        <taxon>Ixodoidea</taxon>
        <taxon>Ixodidae</taxon>
        <taxon>Ixodinae</taxon>
        <taxon>Ixodes</taxon>
    </lineage>
</organism>
<dbReference type="Proteomes" id="UP000805193">
    <property type="component" value="Unassembled WGS sequence"/>
</dbReference>
<comment type="caution">
    <text evidence="1">The sequence shown here is derived from an EMBL/GenBank/DDBJ whole genome shotgun (WGS) entry which is preliminary data.</text>
</comment>
<accession>A0AC60PAE2</accession>
<gene>
    <name evidence="1" type="ORF">HPB47_006354</name>
</gene>
<name>A0AC60PAE2_IXOPE</name>
<protein>
    <submittedName>
        <fullName evidence="1">Uncharacterized protein</fullName>
    </submittedName>
</protein>
<feature type="non-terminal residue" evidence="1">
    <location>
        <position position="281"/>
    </location>
</feature>
<evidence type="ECO:0000313" key="2">
    <source>
        <dbReference type="Proteomes" id="UP000805193"/>
    </source>
</evidence>
<evidence type="ECO:0000313" key="1">
    <source>
        <dbReference type="EMBL" id="KAG0416508.1"/>
    </source>
</evidence>